<evidence type="ECO:0000313" key="2">
    <source>
        <dbReference type="EMBL" id="MCX7571231.1"/>
    </source>
</evidence>
<protein>
    <submittedName>
        <fullName evidence="2">ABC transporter permease</fullName>
    </submittedName>
</protein>
<reference evidence="2 3" key="1">
    <citation type="submission" date="2022-11" db="EMBL/GenBank/DDBJ databases">
        <title>Study of microbial diversity in lake waters.</title>
        <authorList>
            <person name="Zhang J."/>
        </authorList>
    </citation>
    <scope>NUCLEOTIDE SEQUENCE [LARGE SCALE GENOMIC DNA]</scope>
    <source>
        <strain evidence="2 3">DT12</strain>
    </source>
</reference>
<feature type="transmembrane region" description="Helical" evidence="1">
    <location>
        <begin position="209"/>
        <end position="230"/>
    </location>
</feature>
<keyword evidence="1" id="KW-1133">Transmembrane helix</keyword>
<evidence type="ECO:0000313" key="3">
    <source>
        <dbReference type="Proteomes" id="UP001208017"/>
    </source>
</evidence>
<dbReference type="EMBL" id="JAPMLT010000009">
    <property type="protein sequence ID" value="MCX7571231.1"/>
    <property type="molecule type" value="Genomic_DNA"/>
</dbReference>
<feature type="transmembrane region" description="Helical" evidence="1">
    <location>
        <begin position="153"/>
        <end position="182"/>
    </location>
</feature>
<dbReference type="Proteomes" id="UP001208017">
    <property type="component" value="Unassembled WGS sequence"/>
</dbReference>
<dbReference type="PANTHER" id="PTHR37305:SF1">
    <property type="entry name" value="MEMBRANE PROTEIN"/>
    <property type="match status" value="1"/>
</dbReference>
<sequence length="314" mass="35334">MLNLVRNENMKIYRRARTWVFFGLILFALLIQAAFTLRTAQGTEHRDWQQEIARETQIIEERLQNPELQMPPEQRREQELQLAVNRYHLDHEISPFAHNAWKFTKNSAAIVALITLFTIVVAGDIVAAEFGWGTIKLLLIRPASRTKILFAKYLAVLLFAFLMLIMLLGCSFLIGGALFGFAGGDQPYLSLRDTGITETTVAKNALLTFALEPVSLVMFATVAFVISAAFRSSSMAIGVSMLTMFLGQMIVGLLARFDWVQYLLFANLNLMQYFEGAPVVPTMTLPFSLGINLLYFVVLHGIGWLLFTKRDVAA</sequence>
<dbReference type="PANTHER" id="PTHR37305">
    <property type="entry name" value="INTEGRAL MEMBRANE PROTEIN-RELATED"/>
    <property type="match status" value="1"/>
</dbReference>
<evidence type="ECO:0000256" key="1">
    <source>
        <dbReference type="SAM" id="Phobius"/>
    </source>
</evidence>
<feature type="transmembrane region" description="Helical" evidence="1">
    <location>
        <begin position="242"/>
        <end position="265"/>
    </location>
</feature>
<keyword evidence="1" id="KW-0812">Transmembrane</keyword>
<proteinExistence type="predicted"/>
<dbReference type="Pfam" id="PF12679">
    <property type="entry name" value="ABC2_membrane_2"/>
    <property type="match status" value="1"/>
</dbReference>
<dbReference type="RefSeq" id="WP_267152475.1">
    <property type="nucleotide sequence ID" value="NZ_JAPMLT010000009.1"/>
</dbReference>
<keyword evidence="3" id="KW-1185">Reference proteome</keyword>
<gene>
    <name evidence="2" type="ORF">OS242_14865</name>
</gene>
<feature type="transmembrane region" description="Helical" evidence="1">
    <location>
        <begin position="285"/>
        <end position="307"/>
    </location>
</feature>
<accession>A0ABT3X2T7</accession>
<keyword evidence="1" id="KW-0472">Membrane</keyword>
<feature type="transmembrane region" description="Helical" evidence="1">
    <location>
        <begin position="108"/>
        <end position="132"/>
    </location>
</feature>
<name>A0ABT3X2T7_9BACL</name>
<comment type="caution">
    <text evidence="2">The sequence shown here is derived from an EMBL/GenBank/DDBJ whole genome shotgun (WGS) entry which is preliminary data.</text>
</comment>
<organism evidence="2 3">
    <name type="scientific">Tumebacillus lacus</name>
    <dbReference type="NCBI Taxonomy" id="2995335"/>
    <lineage>
        <taxon>Bacteria</taxon>
        <taxon>Bacillati</taxon>
        <taxon>Bacillota</taxon>
        <taxon>Bacilli</taxon>
        <taxon>Bacillales</taxon>
        <taxon>Alicyclobacillaceae</taxon>
        <taxon>Tumebacillus</taxon>
    </lineage>
</organism>